<feature type="domain" description="IraD/Gp25-like" evidence="1">
    <location>
        <begin position="37"/>
        <end position="103"/>
    </location>
</feature>
<evidence type="ECO:0000313" key="3">
    <source>
        <dbReference type="Proteomes" id="UP000464865"/>
    </source>
</evidence>
<dbReference type="InterPro" id="IPR007048">
    <property type="entry name" value="IraD/Gp25-like"/>
</dbReference>
<dbReference type="Gene3D" id="3.10.450.40">
    <property type="match status" value="1"/>
</dbReference>
<evidence type="ECO:0000259" key="1">
    <source>
        <dbReference type="Pfam" id="PF04965"/>
    </source>
</evidence>
<organism evidence="2 3">
    <name type="scientific">Rhizobium oryzihabitans</name>
    <dbReference type="NCBI Taxonomy" id="2267833"/>
    <lineage>
        <taxon>Bacteria</taxon>
        <taxon>Pseudomonadati</taxon>
        <taxon>Pseudomonadota</taxon>
        <taxon>Alphaproteobacteria</taxon>
        <taxon>Hyphomicrobiales</taxon>
        <taxon>Rhizobiaceae</taxon>
        <taxon>Rhizobium/Agrobacterium group</taxon>
        <taxon>Rhizobium</taxon>
    </lineage>
</organism>
<dbReference type="Pfam" id="PF04965">
    <property type="entry name" value="GPW_gp25"/>
    <property type="match status" value="1"/>
</dbReference>
<dbReference type="AlphaFoldDB" id="A0A7L5BG26"/>
<reference evidence="2 3" key="1">
    <citation type="submission" date="2020-02" db="EMBL/GenBank/DDBJ databases">
        <title>Plant-Promoting Endophytic Bacterium Rhizobium oryzihabitans sp. nov., Isolated from the Root of Rice.</title>
        <authorList>
            <person name="zhao J."/>
            <person name="Zhang G."/>
        </authorList>
    </citation>
    <scope>NUCLEOTIDE SEQUENCE [LARGE SCALE GENOMIC DNA]</scope>
    <source>
        <strain evidence="2 3">M15</strain>
    </source>
</reference>
<accession>A0A7L5BG26</accession>
<gene>
    <name evidence="2" type="ORF">G3A56_07400</name>
</gene>
<keyword evidence="3" id="KW-1185">Reference proteome</keyword>
<protein>
    <submittedName>
        <fullName evidence="2">Baseplate</fullName>
    </submittedName>
</protein>
<dbReference type="Proteomes" id="UP000464865">
    <property type="component" value="Chromosome M15-11"/>
</dbReference>
<name>A0A7L5BG26_9HYPH</name>
<proteinExistence type="predicted"/>
<dbReference type="RefSeq" id="WP_003491951.1">
    <property type="nucleotide sequence ID" value="NZ_CP048632.1"/>
</dbReference>
<dbReference type="SUPFAM" id="SSF160719">
    <property type="entry name" value="gpW/gp25-like"/>
    <property type="match status" value="1"/>
</dbReference>
<dbReference type="EMBL" id="CP048632">
    <property type="protein sequence ID" value="QIB37840.1"/>
    <property type="molecule type" value="Genomic_DNA"/>
</dbReference>
<evidence type="ECO:0000313" key="2">
    <source>
        <dbReference type="EMBL" id="QIB37840.1"/>
    </source>
</evidence>
<sequence length="135" mass="15353">MIDKDKITHRHWSMKVGRADPQTAIAPDTYGQIVTAVEDLSQSMTNLILTPKGSVPTEPEKGVDILGSIDRHPDIGIPYLTREIWDQIAIWEPRVTVERVVVNMVQFSHFQTQVFWRPVQSVLDDLQVTEVVYNG</sequence>
<dbReference type="KEGG" id="roy:G3A56_07400"/>